<sequence length="77" mass="8263">MELRLGDPVPGRPDGWRMTGCADDRVRGCGGSSVTAKGGGDTRLSAGRVRPLRWVGAHGSQTAENAEESRFYRRAFG</sequence>
<dbReference type="EMBL" id="MBLM01000149">
    <property type="protein sequence ID" value="OHV30830.1"/>
    <property type="molecule type" value="Genomic_DNA"/>
</dbReference>
<protein>
    <submittedName>
        <fullName evidence="1">Uncharacterized protein</fullName>
    </submittedName>
</protein>
<organism evidence="1 2">
    <name type="scientific">Parafrankia colletiae</name>
    <dbReference type="NCBI Taxonomy" id="573497"/>
    <lineage>
        <taxon>Bacteria</taxon>
        <taxon>Bacillati</taxon>
        <taxon>Actinomycetota</taxon>
        <taxon>Actinomycetes</taxon>
        <taxon>Frankiales</taxon>
        <taxon>Frankiaceae</taxon>
        <taxon>Parafrankia</taxon>
    </lineage>
</organism>
<keyword evidence="2" id="KW-1185">Reference proteome</keyword>
<reference evidence="2" key="1">
    <citation type="submission" date="2016-07" db="EMBL/GenBank/DDBJ databases">
        <title>Sequence Frankia sp. strain CcI1.17.</title>
        <authorList>
            <person name="Ghodhbane-Gtari F."/>
            <person name="Swanson E."/>
            <person name="Gueddou A."/>
            <person name="Morris K."/>
            <person name="Hezbri K."/>
            <person name="Ktari A."/>
            <person name="Nouioui I."/>
            <person name="Abebe-Akele F."/>
            <person name="Simpson S."/>
            <person name="Thomas K."/>
            <person name="Gtari M."/>
            <person name="Tisa L.S."/>
            <person name="Hurst S."/>
        </authorList>
    </citation>
    <scope>NUCLEOTIDE SEQUENCE [LARGE SCALE GENOMIC DNA]</scope>
    <source>
        <strain evidence="2">Cc1.17</strain>
    </source>
</reference>
<name>A0A1S1QA45_9ACTN</name>
<dbReference type="Proteomes" id="UP000179627">
    <property type="component" value="Unassembled WGS sequence"/>
</dbReference>
<gene>
    <name evidence="1" type="ORF">CC117_27305</name>
</gene>
<accession>A0A1S1QA45</accession>
<evidence type="ECO:0000313" key="2">
    <source>
        <dbReference type="Proteomes" id="UP000179627"/>
    </source>
</evidence>
<evidence type="ECO:0000313" key="1">
    <source>
        <dbReference type="EMBL" id="OHV30830.1"/>
    </source>
</evidence>
<dbReference type="AlphaFoldDB" id="A0A1S1QA45"/>
<proteinExistence type="predicted"/>
<comment type="caution">
    <text evidence="1">The sequence shown here is derived from an EMBL/GenBank/DDBJ whole genome shotgun (WGS) entry which is preliminary data.</text>
</comment>